<evidence type="ECO:0000259" key="2">
    <source>
        <dbReference type="Pfam" id="PF04892"/>
    </source>
</evidence>
<keyword evidence="1" id="KW-1133">Transmembrane helix</keyword>
<name>A0A2G3ECT5_9FIRM</name>
<evidence type="ECO:0000313" key="4">
    <source>
        <dbReference type="Proteomes" id="UP000224317"/>
    </source>
</evidence>
<sequence length="164" mass="18776">MSEASWLHSFLYGTIPLMNKKKIVIRIIIVLWLCLIWGHSLQPAVVSEQESGFFLDFLIKYLPAIFDNEAGMFILRKSAHFMEYFILGFLLCGEFISYLRGFIKRLSVPVLVGLFVAFIDETIQLFVVGRSGEIRDMWIDFAGVALATLIMLAISGNRRGSRRY</sequence>
<keyword evidence="1" id="KW-0472">Membrane</keyword>
<evidence type="ECO:0000313" key="3">
    <source>
        <dbReference type="EMBL" id="PHU41139.1"/>
    </source>
</evidence>
<gene>
    <name evidence="3" type="ORF">CSX00_02170</name>
</gene>
<keyword evidence="1" id="KW-0812">Transmembrane</keyword>
<dbReference type="Pfam" id="PF04892">
    <property type="entry name" value="VanZ"/>
    <property type="match status" value="1"/>
</dbReference>
<dbReference type="InterPro" id="IPR006976">
    <property type="entry name" value="VanZ-like"/>
</dbReference>
<organism evidence="3 4">
    <name type="scientific">Pseudobutyrivibrio ruminis</name>
    <dbReference type="NCBI Taxonomy" id="46206"/>
    <lineage>
        <taxon>Bacteria</taxon>
        <taxon>Bacillati</taxon>
        <taxon>Bacillota</taxon>
        <taxon>Clostridia</taxon>
        <taxon>Lachnospirales</taxon>
        <taxon>Lachnospiraceae</taxon>
        <taxon>Pseudobutyrivibrio</taxon>
    </lineage>
</organism>
<feature type="transmembrane region" description="Helical" evidence="1">
    <location>
        <begin position="81"/>
        <end position="99"/>
    </location>
</feature>
<feature type="transmembrane region" description="Helical" evidence="1">
    <location>
        <begin position="106"/>
        <end position="126"/>
    </location>
</feature>
<protein>
    <recommendedName>
        <fullName evidence="2">VanZ-like domain-containing protein</fullName>
    </recommendedName>
</protein>
<comment type="caution">
    <text evidence="3">The sequence shown here is derived from an EMBL/GenBank/DDBJ whole genome shotgun (WGS) entry which is preliminary data.</text>
</comment>
<dbReference type="Proteomes" id="UP000224317">
    <property type="component" value="Unassembled WGS sequence"/>
</dbReference>
<evidence type="ECO:0000256" key="1">
    <source>
        <dbReference type="SAM" id="Phobius"/>
    </source>
</evidence>
<dbReference type="NCBIfam" id="NF037970">
    <property type="entry name" value="vanZ_1"/>
    <property type="match status" value="1"/>
</dbReference>
<accession>A0A2G3ECT5</accession>
<reference evidence="3" key="1">
    <citation type="submission" date="2017-10" db="EMBL/GenBank/DDBJ databases">
        <title>Resolving the taxonomy of Roseburia spp., Eubacterium rectale and Agathobacter spp. through phylogenomic analysis.</title>
        <authorList>
            <person name="Sheridan P.O."/>
            <person name="Walker A.W."/>
            <person name="Duncan S.H."/>
            <person name="Scott K.P."/>
            <person name="Toole P.W.O."/>
            <person name="Luis P."/>
            <person name="Flint H.J."/>
        </authorList>
    </citation>
    <scope>NUCLEOTIDE SEQUENCE [LARGE SCALE GENOMIC DNA]</scope>
    <source>
        <strain evidence="3">JK10</strain>
    </source>
</reference>
<feature type="domain" description="VanZ-like" evidence="2">
    <location>
        <begin position="27"/>
        <end position="152"/>
    </location>
</feature>
<feature type="transmembrane region" description="Helical" evidence="1">
    <location>
        <begin position="138"/>
        <end position="156"/>
    </location>
</feature>
<feature type="transmembrane region" description="Helical" evidence="1">
    <location>
        <begin position="23"/>
        <end position="41"/>
    </location>
</feature>
<dbReference type="AlphaFoldDB" id="A0A2G3ECT5"/>
<dbReference type="EMBL" id="PDYH01000008">
    <property type="protein sequence ID" value="PHU41139.1"/>
    <property type="molecule type" value="Genomic_DNA"/>
</dbReference>
<keyword evidence="4" id="KW-1185">Reference proteome</keyword>
<proteinExistence type="predicted"/>